<proteinExistence type="predicted"/>
<dbReference type="EMBL" id="HG739092">
    <property type="protein sequence ID" value="CDP02500.1"/>
    <property type="molecule type" value="Genomic_DNA"/>
</dbReference>
<dbReference type="Gramene" id="CDP02500">
    <property type="protein sequence ID" value="CDP02500"/>
    <property type="gene ID" value="GSCOC_T00039898001"/>
</dbReference>
<sequence>MCLLQQPLQGQMYTSTTKQELLFSPRVHSQKTKLSLGADEGFWDGIVLGREYRELNLMPAVRFLGFLFVVGIPAHCTSSKLYVNSTRLASLDLYLPNHGFTYRKTSGSP</sequence>
<dbReference type="Proteomes" id="UP000295252">
    <property type="component" value="Chromosome IX"/>
</dbReference>
<keyword evidence="2" id="KW-1185">Reference proteome</keyword>
<evidence type="ECO:0000313" key="1">
    <source>
        <dbReference type="EMBL" id="CDP02500.1"/>
    </source>
</evidence>
<evidence type="ECO:0000313" key="2">
    <source>
        <dbReference type="Proteomes" id="UP000295252"/>
    </source>
</evidence>
<dbReference type="InParanoid" id="A0A068U1T0"/>
<organism evidence="1 2">
    <name type="scientific">Coffea canephora</name>
    <name type="common">Robusta coffee</name>
    <dbReference type="NCBI Taxonomy" id="49390"/>
    <lineage>
        <taxon>Eukaryota</taxon>
        <taxon>Viridiplantae</taxon>
        <taxon>Streptophyta</taxon>
        <taxon>Embryophyta</taxon>
        <taxon>Tracheophyta</taxon>
        <taxon>Spermatophyta</taxon>
        <taxon>Magnoliopsida</taxon>
        <taxon>eudicotyledons</taxon>
        <taxon>Gunneridae</taxon>
        <taxon>Pentapetalae</taxon>
        <taxon>asterids</taxon>
        <taxon>lamiids</taxon>
        <taxon>Gentianales</taxon>
        <taxon>Rubiaceae</taxon>
        <taxon>Ixoroideae</taxon>
        <taxon>Gardenieae complex</taxon>
        <taxon>Bertiereae - Coffeeae clade</taxon>
        <taxon>Coffeeae</taxon>
        <taxon>Coffea</taxon>
    </lineage>
</organism>
<reference evidence="2" key="1">
    <citation type="journal article" date="2014" name="Science">
        <title>The coffee genome provides insight into the convergent evolution of caffeine biosynthesis.</title>
        <authorList>
            <person name="Denoeud F."/>
            <person name="Carretero-Paulet L."/>
            <person name="Dereeper A."/>
            <person name="Droc G."/>
            <person name="Guyot R."/>
            <person name="Pietrella M."/>
            <person name="Zheng C."/>
            <person name="Alberti A."/>
            <person name="Anthony F."/>
            <person name="Aprea G."/>
            <person name="Aury J.M."/>
            <person name="Bento P."/>
            <person name="Bernard M."/>
            <person name="Bocs S."/>
            <person name="Campa C."/>
            <person name="Cenci A."/>
            <person name="Combes M.C."/>
            <person name="Crouzillat D."/>
            <person name="Da Silva C."/>
            <person name="Daddiego L."/>
            <person name="De Bellis F."/>
            <person name="Dussert S."/>
            <person name="Garsmeur O."/>
            <person name="Gayraud T."/>
            <person name="Guignon V."/>
            <person name="Jahn K."/>
            <person name="Jamilloux V."/>
            <person name="Joet T."/>
            <person name="Labadie K."/>
            <person name="Lan T."/>
            <person name="Leclercq J."/>
            <person name="Lepelley M."/>
            <person name="Leroy T."/>
            <person name="Li L.T."/>
            <person name="Librado P."/>
            <person name="Lopez L."/>
            <person name="Munoz A."/>
            <person name="Noel B."/>
            <person name="Pallavicini A."/>
            <person name="Perrotta G."/>
            <person name="Poncet V."/>
            <person name="Pot D."/>
            <person name="Priyono X."/>
            <person name="Rigoreau M."/>
            <person name="Rouard M."/>
            <person name="Rozas J."/>
            <person name="Tranchant-Dubreuil C."/>
            <person name="VanBuren R."/>
            <person name="Zhang Q."/>
            <person name="Andrade A.C."/>
            <person name="Argout X."/>
            <person name="Bertrand B."/>
            <person name="de Kochko A."/>
            <person name="Graziosi G."/>
            <person name="Henry R.J."/>
            <person name="Jayarama X."/>
            <person name="Ming R."/>
            <person name="Nagai C."/>
            <person name="Rounsley S."/>
            <person name="Sankoff D."/>
            <person name="Giuliano G."/>
            <person name="Albert V.A."/>
            <person name="Wincker P."/>
            <person name="Lashermes P."/>
        </authorList>
    </citation>
    <scope>NUCLEOTIDE SEQUENCE [LARGE SCALE GENOMIC DNA]</scope>
    <source>
        <strain evidence="2">cv. DH200-94</strain>
    </source>
</reference>
<dbReference type="AlphaFoldDB" id="A0A068U1T0"/>
<accession>A0A068U1T0</accession>
<gene>
    <name evidence="1" type="ORF">GSCOC_T00039898001</name>
</gene>
<name>A0A068U1T0_COFCA</name>
<protein>
    <submittedName>
        <fullName evidence="1">Uncharacterized protein</fullName>
    </submittedName>
</protein>